<protein>
    <submittedName>
        <fullName evidence="5">MarR family transcriptional regulator</fullName>
    </submittedName>
</protein>
<dbReference type="PROSITE" id="PS01117">
    <property type="entry name" value="HTH_MARR_1"/>
    <property type="match status" value="1"/>
</dbReference>
<reference evidence="6" key="1">
    <citation type="submission" date="2018-09" db="EMBL/GenBank/DDBJ databases">
        <authorList>
            <person name="Zhu H."/>
        </authorList>
    </citation>
    <scope>NUCLEOTIDE SEQUENCE [LARGE SCALE GENOMIC DNA]</scope>
    <source>
        <strain evidence="6">K1R23-30</strain>
    </source>
</reference>
<keyword evidence="6" id="KW-1185">Reference proteome</keyword>
<keyword evidence="3" id="KW-0804">Transcription</keyword>
<evidence type="ECO:0000256" key="3">
    <source>
        <dbReference type="ARBA" id="ARBA00023163"/>
    </source>
</evidence>
<dbReference type="EMBL" id="QYUO01000003">
    <property type="protein sequence ID" value="RJF92267.1"/>
    <property type="molecule type" value="Genomic_DNA"/>
</dbReference>
<dbReference type="InterPro" id="IPR000835">
    <property type="entry name" value="HTH_MarR-typ"/>
</dbReference>
<dbReference type="PANTHER" id="PTHR42756:SF1">
    <property type="entry name" value="TRANSCRIPTIONAL REPRESSOR OF EMRAB OPERON"/>
    <property type="match status" value="1"/>
</dbReference>
<evidence type="ECO:0000256" key="2">
    <source>
        <dbReference type="ARBA" id="ARBA00023125"/>
    </source>
</evidence>
<dbReference type="GO" id="GO:0003677">
    <property type="term" value="F:DNA binding"/>
    <property type="evidence" value="ECO:0007669"/>
    <property type="project" value="UniProtKB-KW"/>
</dbReference>
<feature type="domain" description="HTH marR-type" evidence="4">
    <location>
        <begin position="14"/>
        <end position="146"/>
    </location>
</feature>
<keyword evidence="1" id="KW-0805">Transcription regulation</keyword>
<evidence type="ECO:0000259" key="4">
    <source>
        <dbReference type="PROSITE" id="PS50995"/>
    </source>
</evidence>
<dbReference type="RefSeq" id="WP_119772154.1">
    <property type="nucleotide sequence ID" value="NZ_QYUO01000003.1"/>
</dbReference>
<dbReference type="PRINTS" id="PR00598">
    <property type="entry name" value="HTHMARR"/>
</dbReference>
<organism evidence="5 6">
    <name type="scientific">Noviherbaspirillum saxi</name>
    <dbReference type="NCBI Taxonomy" id="2320863"/>
    <lineage>
        <taxon>Bacteria</taxon>
        <taxon>Pseudomonadati</taxon>
        <taxon>Pseudomonadota</taxon>
        <taxon>Betaproteobacteria</taxon>
        <taxon>Burkholderiales</taxon>
        <taxon>Oxalobacteraceae</taxon>
        <taxon>Noviherbaspirillum</taxon>
    </lineage>
</organism>
<proteinExistence type="predicted"/>
<dbReference type="SUPFAM" id="SSF46785">
    <property type="entry name" value="Winged helix' DNA-binding domain"/>
    <property type="match status" value="1"/>
</dbReference>
<dbReference type="InterPro" id="IPR023187">
    <property type="entry name" value="Tscrpt_reg_MarR-type_CS"/>
</dbReference>
<evidence type="ECO:0000313" key="6">
    <source>
        <dbReference type="Proteomes" id="UP000265955"/>
    </source>
</evidence>
<dbReference type="AlphaFoldDB" id="A0A3A3FGL9"/>
<comment type="caution">
    <text evidence="5">The sequence shown here is derived from an EMBL/GenBank/DDBJ whole genome shotgun (WGS) entry which is preliminary data.</text>
</comment>
<sequence>MAQRKPSEQTSRPPVRTTYLVSQTWFALRDLTDIALKQHGITGIQYTVLSILASRNNLSPAQLSRRFYVTPQAMGQMLTLLETSGLLNRTEDPANRRILRVTLTKAGLDLVKECDAEMKVIEEDVFSILTAKEITMLRSMLQSVAEHARKDATTSAA</sequence>
<dbReference type="Proteomes" id="UP000265955">
    <property type="component" value="Unassembled WGS sequence"/>
</dbReference>
<dbReference type="OrthoDB" id="8911933at2"/>
<dbReference type="SMART" id="SM00347">
    <property type="entry name" value="HTH_MARR"/>
    <property type="match status" value="1"/>
</dbReference>
<dbReference type="Pfam" id="PF12802">
    <property type="entry name" value="MarR_2"/>
    <property type="match status" value="1"/>
</dbReference>
<gene>
    <name evidence="5" type="ORF">D3871_26940</name>
</gene>
<name>A0A3A3FGL9_9BURK</name>
<dbReference type="InterPro" id="IPR036388">
    <property type="entry name" value="WH-like_DNA-bd_sf"/>
</dbReference>
<evidence type="ECO:0000313" key="5">
    <source>
        <dbReference type="EMBL" id="RJF92267.1"/>
    </source>
</evidence>
<dbReference type="Gene3D" id="1.10.10.10">
    <property type="entry name" value="Winged helix-like DNA-binding domain superfamily/Winged helix DNA-binding domain"/>
    <property type="match status" value="1"/>
</dbReference>
<accession>A0A3A3FGL9</accession>
<dbReference type="GO" id="GO:0003700">
    <property type="term" value="F:DNA-binding transcription factor activity"/>
    <property type="evidence" value="ECO:0007669"/>
    <property type="project" value="InterPro"/>
</dbReference>
<dbReference type="InterPro" id="IPR036390">
    <property type="entry name" value="WH_DNA-bd_sf"/>
</dbReference>
<evidence type="ECO:0000256" key="1">
    <source>
        <dbReference type="ARBA" id="ARBA00023015"/>
    </source>
</evidence>
<keyword evidence="2" id="KW-0238">DNA-binding</keyword>
<dbReference type="PANTHER" id="PTHR42756">
    <property type="entry name" value="TRANSCRIPTIONAL REGULATOR, MARR"/>
    <property type="match status" value="1"/>
</dbReference>
<dbReference type="PROSITE" id="PS50995">
    <property type="entry name" value="HTH_MARR_2"/>
    <property type="match status" value="1"/>
</dbReference>